<comment type="caution">
    <text evidence="5">The sequence shown here is derived from an EMBL/GenBank/DDBJ whole genome shotgun (WGS) entry which is preliminary data.</text>
</comment>
<dbReference type="OrthoDB" id="996843at2"/>
<evidence type="ECO:0000313" key="6">
    <source>
        <dbReference type="Proteomes" id="UP000245489"/>
    </source>
</evidence>
<dbReference type="PROSITE" id="PS01117">
    <property type="entry name" value="HTH_MARR_1"/>
    <property type="match status" value="1"/>
</dbReference>
<dbReference type="GO" id="GO:0003677">
    <property type="term" value="F:DNA binding"/>
    <property type="evidence" value="ECO:0007669"/>
    <property type="project" value="UniProtKB-KW"/>
</dbReference>
<gene>
    <name evidence="5" type="ORF">LV89_01507</name>
</gene>
<keyword evidence="3" id="KW-0804">Transcription</keyword>
<dbReference type="PRINTS" id="PR00598">
    <property type="entry name" value="HTHMARR"/>
</dbReference>
<dbReference type="SUPFAM" id="SSF46785">
    <property type="entry name" value="Winged helix' DNA-binding domain"/>
    <property type="match status" value="1"/>
</dbReference>
<reference evidence="5 6" key="1">
    <citation type="submission" date="2018-05" db="EMBL/GenBank/DDBJ databases">
        <title>Genomic Encyclopedia of Archaeal and Bacterial Type Strains, Phase II (KMG-II): from individual species to whole genera.</title>
        <authorList>
            <person name="Goeker M."/>
        </authorList>
    </citation>
    <scope>NUCLEOTIDE SEQUENCE [LARGE SCALE GENOMIC DNA]</scope>
    <source>
        <strain evidence="5 6">DSM 22214</strain>
    </source>
</reference>
<dbReference type="InterPro" id="IPR036388">
    <property type="entry name" value="WH-like_DNA-bd_sf"/>
</dbReference>
<dbReference type="SMART" id="SM00347">
    <property type="entry name" value="HTH_MARR"/>
    <property type="match status" value="1"/>
</dbReference>
<dbReference type="PANTHER" id="PTHR33164:SF64">
    <property type="entry name" value="TRANSCRIPTIONAL REGULATOR SLYA"/>
    <property type="match status" value="1"/>
</dbReference>
<dbReference type="PANTHER" id="PTHR33164">
    <property type="entry name" value="TRANSCRIPTIONAL REGULATOR, MARR FAMILY"/>
    <property type="match status" value="1"/>
</dbReference>
<keyword evidence="1" id="KW-0805">Transcription regulation</keyword>
<dbReference type="EMBL" id="QGGO01000006">
    <property type="protein sequence ID" value="PWK27616.1"/>
    <property type="molecule type" value="Genomic_DNA"/>
</dbReference>
<dbReference type="Pfam" id="PF12802">
    <property type="entry name" value="MarR_2"/>
    <property type="match status" value="1"/>
</dbReference>
<name>A0A316ECE1_9BACT</name>
<sequence>MEINTNSLQFLFGSTIRALFKQSGKEFENQGLNLSPEQHYLLRILTSQEESIQSDLAEIMQKDKSAIMRHVDQLEKSGYVVRVNDAVDRRKKHIVITEAGTELLQKCETVIANLMVKNLQGISDDELTTFKKVLSKMKENAEK</sequence>
<evidence type="ECO:0000259" key="4">
    <source>
        <dbReference type="PROSITE" id="PS50995"/>
    </source>
</evidence>
<protein>
    <submittedName>
        <fullName evidence="5">DNA-binding MarR family transcriptional regulator</fullName>
    </submittedName>
</protein>
<dbReference type="InterPro" id="IPR036390">
    <property type="entry name" value="WH_DNA-bd_sf"/>
</dbReference>
<organism evidence="5 6">
    <name type="scientific">Arcicella aurantiaca</name>
    <dbReference type="NCBI Taxonomy" id="591202"/>
    <lineage>
        <taxon>Bacteria</taxon>
        <taxon>Pseudomonadati</taxon>
        <taxon>Bacteroidota</taxon>
        <taxon>Cytophagia</taxon>
        <taxon>Cytophagales</taxon>
        <taxon>Flectobacillaceae</taxon>
        <taxon>Arcicella</taxon>
    </lineage>
</organism>
<dbReference type="RefSeq" id="WP_109742267.1">
    <property type="nucleotide sequence ID" value="NZ_QGGO01000006.1"/>
</dbReference>
<dbReference type="AlphaFoldDB" id="A0A316ECE1"/>
<dbReference type="GO" id="GO:0006950">
    <property type="term" value="P:response to stress"/>
    <property type="evidence" value="ECO:0007669"/>
    <property type="project" value="TreeGrafter"/>
</dbReference>
<dbReference type="PROSITE" id="PS50995">
    <property type="entry name" value="HTH_MARR_2"/>
    <property type="match status" value="1"/>
</dbReference>
<dbReference type="InterPro" id="IPR000835">
    <property type="entry name" value="HTH_MarR-typ"/>
</dbReference>
<dbReference type="InterPro" id="IPR023187">
    <property type="entry name" value="Tscrpt_reg_MarR-type_CS"/>
</dbReference>
<dbReference type="Proteomes" id="UP000245489">
    <property type="component" value="Unassembled WGS sequence"/>
</dbReference>
<keyword evidence="6" id="KW-1185">Reference proteome</keyword>
<dbReference type="InterPro" id="IPR039422">
    <property type="entry name" value="MarR/SlyA-like"/>
</dbReference>
<dbReference type="Gene3D" id="1.10.10.10">
    <property type="entry name" value="Winged helix-like DNA-binding domain superfamily/Winged helix DNA-binding domain"/>
    <property type="match status" value="1"/>
</dbReference>
<feature type="domain" description="HTH marR-type" evidence="4">
    <location>
        <begin position="5"/>
        <end position="139"/>
    </location>
</feature>
<dbReference type="GO" id="GO:0003700">
    <property type="term" value="F:DNA-binding transcription factor activity"/>
    <property type="evidence" value="ECO:0007669"/>
    <property type="project" value="InterPro"/>
</dbReference>
<proteinExistence type="predicted"/>
<keyword evidence="2 5" id="KW-0238">DNA-binding</keyword>
<accession>A0A316ECE1</accession>
<evidence type="ECO:0000256" key="3">
    <source>
        <dbReference type="ARBA" id="ARBA00023163"/>
    </source>
</evidence>
<evidence type="ECO:0000256" key="2">
    <source>
        <dbReference type="ARBA" id="ARBA00023125"/>
    </source>
</evidence>
<evidence type="ECO:0000256" key="1">
    <source>
        <dbReference type="ARBA" id="ARBA00023015"/>
    </source>
</evidence>
<evidence type="ECO:0000313" key="5">
    <source>
        <dbReference type="EMBL" id="PWK27616.1"/>
    </source>
</evidence>